<evidence type="ECO:0000256" key="3">
    <source>
        <dbReference type="ARBA" id="ARBA00022833"/>
    </source>
</evidence>
<evidence type="ECO:0000259" key="4">
    <source>
        <dbReference type="PROSITE" id="PS51891"/>
    </source>
</evidence>
<evidence type="ECO:0000313" key="6">
    <source>
        <dbReference type="Proteomes" id="UP001156882"/>
    </source>
</evidence>
<gene>
    <name evidence="5" type="ORF">GCM10007874_39220</name>
</gene>
<keyword evidence="6" id="KW-1185">Reference proteome</keyword>
<dbReference type="InterPro" id="IPR006913">
    <property type="entry name" value="CENP-V/GFA"/>
</dbReference>
<dbReference type="EMBL" id="BSPC01000036">
    <property type="protein sequence ID" value="GLS20905.1"/>
    <property type="molecule type" value="Genomic_DNA"/>
</dbReference>
<evidence type="ECO:0000256" key="2">
    <source>
        <dbReference type="ARBA" id="ARBA00022723"/>
    </source>
</evidence>
<comment type="caution">
    <text evidence="5">The sequence shown here is derived from an EMBL/GenBank/DDBJ whole genome shotgun (WGS) entry which is preliminary data.</text>
</comment>
<dbReference type="InterPro" id="IPR011057">
    <property type="entry name" value="Mss4-like_sf"/>
</dbReference>
<dbReference type="PROSITE" id="PS51891">
    <property type="entry name" value="CENP_V_GFA"/>
    <property type="match status" value="1"/>
</dbReference>
<dbReference type="PANTHER" id="PTHR28620:SF1">
    <property type="entry name" value="CENP-V_GFA DOMAIN-CONTAINING PROTEIN"/>
    <property type="match status" value="1"/>
</dbReference>
<proteinExistence type="inferred from homology"/>
<evidence type="ECO:0000313" key="5">
    <source>
        <dbReference type="EMBL" id="GLS20905.1"/>
    </source>
</evidence>
<dbReference type="Pfam" id="PF04828">
    <property type="entry name" value="GFA"/>
    <property type="match status" value="1"/>
</dbReference>
<sequence length="116" mass="12673">MAYSGACHCGEVTFSVDADLPKQAMSCNCSFCRRKGSLLTFVPATQFELTSGQEALKSYFFNKHRIEHRFCTTCGTQAFSAATAPDGTDMRAINLRCVPEANLEALEIKMFDGASV</sequence>
<keyword evidence="3" id="KW-0862">Zinc</keyword>
<accession>A0ABQ6CPS7</accession>
<dbReference type="Proteomes" id="UP001156882">
    <property type="component" value="Unassembled WGS sequence"/>
</dbReference>
<dbReference type="InterPro" id="IPR052355">
    <property type="entry name" value="CENP-V-like"/>
</dbReference>
<organism evidence="5 6">
    <name type="scientific">Labrys miyagiensis</name>
    <dbReference type="NCBI Taxonomy" id="346912"/>
    <lineage>
        <taxon>Bacteria</taxon>
        <taxon>Pseudomonadati</taxon>
        <taxon>Pseudomonadota</taxon>
        <taxon>Alphaproteobacteria</taxon>
        <taxon>Hyphomicrobiales</taxon>
        <taxon>Xanthobacteraceae</taxon>
        <taxon>Labrys</taxon>
    </lineage>
</organism>
<evidence type="ECO:0000256" key="1">
    <source>
        <dbReference type="ARBA" id="ARBA00005495"/>
    </source>
</evidence>
<dbReference type="RefSeq" id="WP_284313981.1">
    <property type="nucleotide sequence ID" value="NZ_BSPC01000036.1"/>
</dbReference>
<dbReference type="SUPFAM" id="SSF51316">
    <property type="entry name" value="Mss4-like"/>
    <property type="match status" value="1"/>
</dbReference>
<protein>
    <recommendedName>
        <fullName evidence="4">CENP-V/GFA domain-containing protein</fullName>
    </recommendedName>
</protein>
<feature type="domain" description="CENP-V/GFA" evidence="4">
    <location>
        <begin position="3"/>
        <end position="112"/>
    </location>
</feature>
<keyword evidence="2" id="KW-0479">Metal-binding</keyword>
<comment type="similarity">
    <text evidence="1">Belongs to the Gfa family.</text>
</comment>
<dbReference type="Gene3D" id="2.170.150.70">
    <property type="match status" value="1"/>
</dbReference>
<name>A0ABQ6CPS7_9HYPH</name>
<dbReference type="PANTHER" id="PTHR28620">
    <property type="entry name" value="CENTROMERE PROTEIN V"/>
    <property type="match status" value="1"/>
</dbReference>
<reference evidence="6" key="1">
    <citation type="journal article" date="2019" name="Int. J. Syst. Evol. Microbiol.">
        <title>The Global Catalogue of Microorganisms (GCM) 10K type strain sequencing project: providing services to taxonomists for standard genome sequencing and annotation.</title>
        <authorList>
            <consortium name="The Broad Institute Genomics Platform"/>
            <consortium name="The Broad Institute Genome Sequencing Center for Infectious Disease"/>
            <person name="Wu L."/>
            <person name="Ma J."/>
        </authorList>
    </citation>
    <scope>NUCLEOTIDE SEQUENCE [LARGE SCALE GENOMIC DNA]</scope>
    <source>
        <strain evidence="6">NBRC 101365</strain>
    </source>
</reference>